<accession>A0ACC1YFU4</accession>
<organism evidence="1 2">
    <name type="scientific">Melia azedarach</name>
    <name type="common">Chinaberry tree</name>
    <dbReference type="NCBI Taxonomy" id="155640"/>
    <lineage>
        <taxon>Eukaryota</taxon>
        <taxon>Viridiplantae</taxon>
        <taxon>Streptophyta</taxon>
        <taxon>Embryophyta</taxon>
        <taxon>Tracheophyta</taxon>
        <taxon>Spermatophyta</taxon>
        <taxon>Magnoliopsida</taxon>
        <taxon>eudicotyledons</taxon>
        <taxon>Gunneridae</taxon>
        <taxon>Pentapetalae</taxon>
        <taxon>rosids</taxon>
        <taxon>malvids</taxon>
        <taxon>Sapindales</taxon>
        <taxon>Meliaceae</taxon>
        <taxon>Melia</taxon>
    </lineage>
</organism>
<protein>
    <submittedName>
        <fullName evidence="1">Pectinesterase inhibitor-like</fullName>
    </submittedName>
</protein>
<dbReference type="EMBL" id="CM051396">
    <property type="protein sequence ID" value="KAJ4722029.1"/>
    <property type="molecule type" value="Genomic_DNA"/>
</dbReference>
<evidence type="ECO:0000313" key="1">
    <source>
        <dbReference type="EMBL" id="KAJ4722029.1"/>
    </source>
</evidence>
<dbReference type="Proteomes" id="UP001164539">
    <property type="component" value="Chromosome 3"/>
</dbReference>
<keyword evidence="2" id="KW-1185">Reference proteome</keyword>
<comment type="caution">
    <text evidence="1">The sequence shown here is derived from an EMBL/GenBank/DDBJ whole genome shotgun (WGS) entry which is preliminary data.</text>
</comment>
<sequence length="261" mass="28653">MEPNNSQMLLLFSFFTLIIFNLRAECAKHISITPAPNSPPNLQFAFSPRSRLSPESISAPAPSRRSQLIHPSANAAQDTSSTIHPSSEMRRLKESLRNNVLYQSIQHHHRPLPLIARNPRIKKICDSTDYPAICLTFIAPFFNGKCDPISVLEMALKASSQQIKMAIAASTKLAHKMPSAGASHLKHCKDNYHDALDNLQNAIDAIPTRDIGTINSMLSAAVTDFSECDDAFAGHISHIADYDGHLTKMVSNCLAIASLVK</sequence>
<name>A0ACC1YFU4_MELAZ</name>
<evidence type="ECO:0000313" key="2">
    <source>
        <dbReference type="Proteomes" id="UP001164539"/>
    </source>
</evidence>
<proteinExistence type="predicted"/>
<reference evidence="1 2" key="1">
    <citation type="journal article" date="2023" name="Science">
        <title>Complex scaffold remodeling in plant triterpene biosynthesis.</title>
        <authorList>
            <person name="De La Pena R."/>
            <person name="Hodgson H."/>
            <person name="Liu J.C."/>
            <person name="Stephenson M.J."/>
            <person name="Martin A.C."/>
            <person name="Owen C."/>
            <person name="Harkess A."/>
            <person name="Leebens-Mack J."/>
            <person name="Jimenez L.E."/>
            <person name="Osbourn A."/>
            <person name="Sattely E.S."/>
        </authorList>
    </citation>
    <scope>NUCLEOTIDE SEQUENCE [LARGE SCALE GENOMIC DNA]</scope>
    <source>
        <strain evidence="2">cv. JPN11</strain>
        <tissue evidence="1">Leaf</tissue>
    </source>
</reference>
<gene>
    <name evidence="1" type="ORF">OWV82_005599</name>
</gene>